<keyword evidence="6" id="KW-0812">Transmembrane</keyword>
<dbReference type="AlphaFoldDB" id="A0A3E1IRC0"/>
<evidence type="ECO:0000256" key="4">
    <source>
        <dbReference type="ARBA" id="ARBA00022777"/>
    </source>
</evidence>
<dbReference type="EMBL" id="LSLH01000001">
    <property type="protein sequence ID" value="RFD75545.1"/>
    <property type="molecule type" value="Genomic_DNA"/>
</dbReference>
<name>A0A3E1IRC0_GARVA</name>
<comment type="catalytic activity">
    <reaction evidence="1">
        <text>ATP + protein L-histidine = ADP + protein N-phospho-L-histidine.</text>
        <dbReference type="EC" id="2.7.13.3"/>
    </reaction>
</comment>
<keyword evidence="4" id="KW-0418">Kinase</keyword>
<gene>
    <name evidence="7" type="ORF">AXE76_05240</name>
</gene>
<dbReference type="PANTHER" id="PTHR24421:SF10">
    <property type="entry name" value="NITRATE_NITRITE SENSOR PROTEIN NARQ"/>
    <property type="match status" value="1"/>
</dbReference>
<organism evidence="7 8">
    <name type="scientific">Gardnerella vaginalis</name>
    <dbReference type="NCBI Taxonomy" id="2702"/>
    <lineage>
        <taxon>Bacteria</taxon>
        <taxon>Bacillati</taxon>
        <taxon>Actinomycetota</taxon>
        <taxon>Actinomycetes</taxon>
        <taxon>Bifidobacteriales</taxon>
        <taxon>Bifidobacteriaceae</taxon>
        <taxon>Gardnerella</taxon>
    </lineage>
</organism>
<keyword evidence="6" id="KW-1133">Transmembrane helix</keyword>
<evidence type="ECO:0000256" key="6">
    <source>
        <dbReference type="SAM" id="Phobius"/>
    </source>
</evidence>
<dbReference type="InterPro" id="IPR036890">
    <property type="entry name" value="HATPase_C_sf"/>
</dbReference>
<keyword evidence="3" id="KW-0808">Transferase</keyword>
<evidence type="ECO:0000256" key="1">
    <source>
        <dbReference type="ARBA" id="ARBA00000085"/>
    </source>
</evidence>
<dbReference type="GO" id="GO:0000160">
    <property type="term" value="P:phosphorelay signal transduction system"/>
    <property type="evidence" value="ECO:0007669"/>
    <property type="project" value="UniProtKB-KW"/>
</dbReference>
<sequence length="378" mass="42476">MLTRPLEYIHNLIKPRTNDYKITYLLFAVVITIFEFLLQSISTPHNSMVYFISILSGIVLAIAPWIGHLGDFFYILLFVFIDIFYCSKSCYLPLFGVFLIAVVWIICKHSFKAILLLISISILETTISENSVERIVSEVILITIVMGVGFSFRVLTDRENTYIKKLAILRQESASAEASIRKELAIHLHDTIAKDLARLSILSQNLAATHPDLADEVEPLITIPQDASNYLRHMIMRLNIQSTNPSLIRAIKESTAMLRSRDITLHSDVITNIDNQLPRNTIITTSLFIREAATNVLKYGQSGSKAELYIDLDESEVSLMMSNQIGDNLIQNKFTGGFGLVNLQSQIENEGGRMSFVSTGKQWIINATMPIAEISKGN</sequence>
<evidence type="ECO:0000256" key="2">
    <source>
        <dbReference type="ARBA" id="ARBA00012438"/>
    </source>
</evidence>
<accession>A0A3E1IRC0</accession>
<evidence type="ECO:0000313" key="8">
    <source>
        <dbReference type="Proteomes" id="UP000258888"/>
    </source>
</evidence>
<dbReference type="GO" id="GO:0004673">
    <property type="term" value="F:protein histidine kinase activity"/>
    <property type="evidence" value="ECO:0007669"/>
    <property type="project" value="UniProtKB-EC"/>
</dbReference>
<keyword evidence="6" id="KW-0472">Membrane</keyword>
<dbReference type="EC" id="2.7.13.3" evidence="2"/>
<proteinExistence type="predicted"/>
<evidence type="ECO:0000256" key="3">
    <source>
        <dbReference type="ARBA" id="ARBA00022679"/>
    </source>
</evidence>
<keyword evidence="8" id="KW-1185">Reference proteome</keyword>
<evidence type="ECO:0000313" key="7">
    <source>
        <dbReference type="EMBL" id="RFD75545.1"/>
    </source>
</evidence>
<dbReference type="Gene3D" id="3.30.565.10">
    <property type="entry name" value="Histidine kinase-like ATPase, C-terminal domain"/>
    <property type="match status" value="1"/>
</dbReference>
<keyword evidence="5" id="KW-0902">Two-component regulatory system</keyword>
<reference evidence="7 8" key="1">
    <citation type="submission" date="2016-02" db="EMBL/GenBank/DDBJ databases">
        <title>Gardnerella vaginalis Subgroups Defined by cpn60 Sequencing and Sialidase Activity in Isolates from Canada, Belgium and Kenya.</title>
        <authorList>
            <person name="Schellenberg J."/>
            <person name="Paramel Jayaprakash T."/>
            <person name="Withana Gamage N."/>
            <person name="Patterson M.H."/>
            <person name="Vaneechoutte M."/>
            <person name="Hill J.E."/>
        </authorList>
    </citation>
    <scope>NUCLEOTIDE SEQUENCE [LARGE SCALE GENOMIC DNA]</scope>
    <source>
        <strain evidence="7 8">N160</strain>
    </source>
</reference>
<protein>
    <recommendedName>
        <fullName evidence="2">histidine kinase</fullName>
        <ecNumber evidence="2">2.7.13.3</ecNumber>
    </recommendedName>
</protein>
<dbReference type="PANTHER" id="PTHR24421">
    <property type="entry name" value="NITRATE/NITRITE SENSOR PROTEIN NARX-RELATED"/>
    <property type="match status" value="1"/>
</dbReference>
<dbReference type="InterPro" id="IPR050482">
    <property type="entry name" value="Sensor_HK_TwoCompSys"/>
</dbReference>
<dbReference type="Proteomes" id="UP000258888">
    <property type="component" value="Unassembled WGS sequence"/>
</dbReference>
<comment type="caution">
    <text evidence="7">The sequence shown here is derived from an EMBL/GenBank/DDBJ whole genome shotgun (WGS) entry which is preliminary data.</text>
</comment>
<evidence type="ECO:0000256" key="5">
    <source>
        <dbReference type="ARBA" id="ARBA00023012"/>
    </source>
</evidence>
<feature type="transmembrane region" description="Helical" evidence="6">
    <location>
        <begin position="20"/>
        <end position="37"/>
    </location>
</feature>
<feature type="transmembrane region" description="Helical" evidence="6">
    <location>
        <begin position="94"/>
        <end position="123"/>
    </location>
</feature>